<keyword evidence="1" id="KW-1133">Transmembrane helix</keyword>
<dbReference type="Proteomes" id="UP001178507">
    <property type="component" value="Unassembled WGS sequence"/>
</dbReference>
<evidence type="ECO:0000313" key="2">
    <source>
        <dbReference type="EMBL" id="CAJ1382561.1"/>
    </source>
</evidence>
<organism evidence="2 3">
    <name type="scientific">Effrenium voratum</name>
    <dbReference type="NCBI Taxonomy" id="2562239"/>
    <lineage>
        <taxon>Eukaryota</taxon>
        <taxon>Sar</taxon>
        <taxon>Alveolata</taxon>
        <taxon>Dinophyceae</taxon>
        <taxon>Suessiales</taxon>
        <taxon>Symbiodiniaceae</taxon>
        <taxon>Effrenium</taxon>
    </lineage>
</organism>
<proteinExistence type="predicted"/>
<name>A0AA36MWQ0_9DINO</name>
<dbReference type="EMBL" id="CAUJNA010000913">
    <property type="protein sequence ID" value="CAJ1382561.1"/>
    <property type="molecule type" value="Genomic_DNA"/>
</dbReference>
<evidence type="ECO:0000256" key="1">
    <source>
        <dbReference type="SAM" id="Phobius"/>
    </source>
</evidence>
<gene>
    <name evidence="2" type="ORF">EVOR1521_LOCUS9918</name>
</gene>
<feature type="transmembrane region" description="Helical" evidence="1">
    <location>
        <begin position="82"/>
        <end position="104"/>
    </location>
</feature>
<feature type="transmembrane region" description="Helical" evidence="1">
    <location>
        <begin position="159"/>
        <end position="180"/>
    </location>
</feature>
<protein>
    <submittedName>
        <fullName evidence="2">Uncharacterized protein</fullName>
    </submittedName>
</protein>
<comment type="caution">
    <text evidence="2">The sequence shown here is derived from an EMBL/GenBank/DDBJ whole genome shotgun (WGS) entry which is preliminary data.</text>
</comment>
<keyword evidence="1" id="KW-0472">Membrane</keyword>
<dbReference type="AlphaFoldDB" id="A0AA36MWQ0"/>
<keyword evidence="1" id="KW-0812">Transmembrane</keyword>
<evidence type="ECO:0000313" key="3">
    <source>
        <dbReference type="Proteomes" id="UP001178507"/>
    </source>
</evidence>
<reference evidence="2" key="1">
    <citation type="submission" date="2023-08" db="EMBL/GenBank/DDBJ databases">
        <authorList>
            <person name="Chen Y."/>
            <person name="Shah S."/>
            <person name="Dougan E. K."/>
            <person name="Thang M."/>
            <person name="Chan C."/>
        </authorList>
    </citation>
    <scope>NUCLEOTIDE SEQUENCE</scope>
</reference>
<sequence>MLLRAPMPMLLRAVGSGPPGWELRREAGLALARGSSPHFYSPARAASFCAASSCAAAFAAYGPRERRVPRRRMRARCRRAGLGVAGDIGLLLAAPALVQAAGIYQPLWLIFARSDLAFLEHGLLLGLCWLVSAGFVGALEPDAFERGSSKAAEATLWRLAAAFFVNAWLLWFAASFVGLLQPFSETQALQLGVPLEALPGGFDVDTKVERQLVDVNIDLAMEVLLLGSWRLHCIGARWADVLALFGFRGG</sequence>
<keyword evidence="3" id="KW-1185">Reference proteome</keyword>
<feature type="transmembrane region" description="Helical" evidence="1">
    <location>
        <begin position="116"/>
        <end position="139"/>
    </location>
</feature>
<accession>A0AA36MWQ0</accession>